<dbReference type="AlphaFoldDB" id="A0A7S1FC87"/>
<proteinExistence type="predicted"/>
<dbReference type="EMBL" id="HBFQ01047256">
    <property type="protein sequence ID" value="CAD8859251.1"/>
    <property type="molecule type" value="Transcribed_RNA"/>
</dbReference>
<sequence>MFLFAAGETSNTSGKRCFSLFAVALVVGGSLWDSLHHVAKVRHNPDVLDAAFLELVFPEIAQQHRVTARTPLIEATMQNIFQALPKNGRGTLGGAALRTLLHRFFLNSRGYVLKGLEPGGVLWNGSVSVDLLSEGVPKDARELLDSRLHEHGSSLADSALLASLVLEMVLAEERKVLTDVYESLGMSLQDALGDSGARKVLNLFSQGLVFGGSIKELAEWDVDQETLTEIYSAWPEVLTFVGELHRSVVSDQSVVTFDDMLSVVWAIHERFGQWQNRECNQVKDQLYRLHGGRTGRVLISDFYGGRVLDEQWPFLESGGYLRQLGALDVEHTLEPRVIVPNYMYSLSNCVTMREHFSICCLDACESILASVEMALGSPRGLPEDIIDVVSGSSVVESWTNLVFSGSLRQRLYDVAASHGGLVPIHGRLFRQWLHHAYPLECAFPHMSGTVRPLTEEDYVLETGVDPRASVEEIFQRIDDATPRWRREKLEVEDLESVLWIAEEETLDTSEVQTCDQICHVFQFLVLAVAGACGYWMSVAIGQSHSGNYFETKKHYV</sequence>
<protein>
    <submittedName>
        <fullName evidence="1">Uncharacterized protein</fullName>
    </submittedName>
</protein>
<evidence type="ECO:0000313" key="1">
    <source>
        <dbReference type="EMBL" id="CAD8859251.1"/>
    </source>
</evidence>
<organism evidence="1">
    <name type="scientific">Noctiluca scintillans</name>
    <name type="common">Sea sparkle</name>
    <name type="synonym">Red tide dinoflagellate</name>
    <dbReference type="NCBI Taxonomy" id="2966"/>
    <lineage>
        <taxon>Eukaryota</taxon>
        <taxon>Sar</taxon>
        <taxon>Alveolata</taxon>
        <taxon>Dinophyceae</taxon>
        <taxon>Noctilucales</taxon>
        <taxon>Noctilucaceae</taxon>
        <taxon>Noctiluca</taxon>
    </lineage>
</organism>
<reference evidence="1" key="1">
    <citation type="submission" date="2021-01" db="EMBL/GenBank/DDBJ databases">
        <authorList>
            <person name="Corre E."/>
            <person name="Pelletier E."/>
            <person name="Niang G."/>
            <person name="Scheremetjew M."/>
            <person name="Finn R."/>
            <person name="Kale V."/>
            <person name="Holt S."/>
            <person name="Cochrane G."/>
            <person name="Meng A."/>
            <person name="Brown T."/>
            <person name="Cohen L."/>
        </authorList>
    </citation>
    <scope>NUCLEOTIDE SEQUENCE</scope>
</reference>
<accession>A0A7S1FC87</accession>
<gene>
    <name evidence="1" type="ORF">NSCI0253_LOCUS33605</name>
</gene>
<name>A0A7S1FC87_NOCSC</name>